<gene>
    <name evidence="1" type="ORF">LMI_2098</name>
    <name evidence="2" type="ORF">SAMN02982997_01588</name>
</gene>
<reference evidence="1" key="2">
    <citation type="submission" date="2014-09" db="EMBL/GenBank/DDBJ databases">
        <authorList>
            <person name="GOMEZ-VALERO Laura"/>
        </authorList>
    </citation>
    <scope>NUCLEOTIDE SEQUENCE</scope>
    <source>
        <strain evidence="1">ATCC33218</strain>
    </source>
</reference>
<name>A0A098GFY1_LEGMI</name>
<dbReference type="AlphaFoldDB" id="A0A098GFY1"/>
<accession>A0A098GFY1</accession>
<reference evidence="3" key="1">
    <citation type="submission" date="2014-09" db="EMBL/GenBank/DDBJ databases">
        <authorList>
            <person name="Gomez-Valero L."/>
        </authorList>
    </citation>
    <scope>NUCLEOTIDE SEQUENCE [LARGE SCALE GENOMIC DNA]</scope>
    <source>
        <strain evidence="3">ATCC33218</strain>
    </source>
</reference>
<evidence type="ECO:0000313" key="3">
    <source>
        <dbReference type="Proteomes" id="UP000032414"/>
    </source>
</evidence>
<dbReference type="HOGENOM" id="CLU_201285_1_0_6"/>
<evidence type="ECO:0000313" key="4">
    <source>
        <dbReference type="Proteomes" id="UP000182998"/>
    </source>
</evidence>
<proteinExistence type="predicted"/>
<reference evidence="2 4" key="3">
    <citation type="submission" date="2016-10" db="EMBL/GenBank/DDBJ databases">
        <authorList>
            <person name="Varghese N."/>
            <person name="Submissions S."/>
        </authorList>
    </citation>
    <scope>NUCLEOTIDE SEQUENCE [LARGE SCALE GENOMIC DNA]</scope>
    <source>
        <strain evidence="2 4">ATCC 33218</strain>
    </source>
</reference>
<dbReference type="Proteomes" id="UP000182998">
    <property type="component" value="Unassembled WGS sequence"/>
</dbReference>
<evidence type="ECO:0000313" key="1">
    <source>
        <dbReference type="EMBL" id="CEG61378.1"/>
    </source>
</evidence>
<sequence>MKHEDFIKKLVSQFEEQVKSFSTEELEGLKSGKLEIRLTPTVGKEAGGRFVREPYRPIRNR</sequence>
<dbReference type="EMBL" id="LN614830">
    <property type="protein sequence ID" value="CEG61378.1"/>
    <property type="molecule type" value="Genomic_DNA"/>
</dbReference>
<dbReference type="RefSeq" id="WP_045099632.1">
    <property type="nucleotide sequence ID" value="NZ_CP020614.1"/>
</dbReference>
<protein>
    <submittedName>
        <fullName evidence="1">Uncharacterized protein</fullName>
    </submittedName>
</protein>
<dbReference type="EMBL" id="FMVN01000007">
    <property type="protein sequence ID" value="SCY39438.1"/>
    <property type="molecule type" value="Genomic_DNA"/>
</dbReference>
<evidence type="ECO:0000313" key="2">
    <source>
        <dbReference type="EMBL" id="SCY39438.1"/>
    </source>
</evidence>
<dbReference type="PATRIC" id="fig|451.8.peg.1200"/>
<keyword evidence="4" id="KW-1185">Reference proteome</keyword>
<organism evidence="1 3">
    <name type="scientific">Legionella micdadei</name>
    <name type="common">Tatlockia micdadei</name>
    <dbReference type="NCBI Taxonomy" id="451"/>
    <lineage>
        <taxon>Bacteria</taxon>
        <taxon>Pseudomonadati</taxon>
        <taxon>Pseudomonadota</taxon>
        <taxon>Gammaproteobacteria</taxon>
        <taxon>Legionellales</taxon>
        <taxon>Legionellaceae</taxon>
        <taxon>Legionella</taxon>
    </lineage>
</organism>
<dbReference type="Proteomes" id="UP000032414">
    <property type="component" value="Chromosome I"/>
</dbReference>
<dbReference type="KEGG" id="tmc:LMI_2098"/>